<proteinExistence type="inferred from homology"/>
<keyword evidence="12" id="KW-1185">Reference proteome</keyword>
<evidence type="ECO:0000256" key="3">
    <source>
        <dbReference type="ARBA" id="ARBA00022475"/>
    </source>
</evidence>
<dbReference type="EMBL" id="NJEU01001557">
    <property type="protein sequence ID" value="PHH64505.1"/>
    <property type="molecule type" value="Genomic_DNA"/>
</dbReference>
<sequence>MESTAPSHGAHTRQDTANKANPSATQQRYRMPVRWSSLDEIATSPVQNVADAPIHGHVGLETDWTGHGNNGVAVLDEDAPKDSSQLRLVSAWATQLYTISYLVFFSLLGTLARLGVTALTRYPNAPVIFTTVWANFGGSLIMGFLAEDRALFRQEWGTPPTQIGPGTSQDEAVKKAHLATKKTIPLYIGLATGFCGSFTSFCTFMRDIFLAMSNDLVAPGLGQSFAVSRNGGFSLMAMLAVMIATLALSLGGLVVGAHLAVASASVMPVIPYQLSRRLVDPLVVFLAWGCWLGAVLLSVFPPHNFWRGRATFALVFAPPGCLLRFHLSQLLNAKVKTFPLGTFAANIFGTALLAMAWDLAHGQMGGVTGCQVLQGIQDGFCGCLTTVSTWVAELNSLQRRNAYVYGAASVGAGFAVTVIIMGGMRWTHGFDSVLCH</sequence>
<evidence type="ECO:0000256" key="5">
    <source>
        <dbReference type="ARBA" id="ARBA00022989"/>
    </source>
</evidence>
<dbReference type="OrthoDB" id="409792at2759"/>
<feature type="transmembrane region" description="Helical" evidence="10">
    <location>
        <begin position="337"/>
        <end position="357"/>
    </location>
</feature>
<comment type="caution">
    <text evidence="11">The sequence shown here is derived from an EMBL/GenBank/DDBJ whole genome shotgun (WGS) entry which is preliminary data.</text>
</comment>
<evidence type="ECO:0000313" key="12">
    <source>
        <dbReference type="Proteomes" id="UP000224854"/>
    </source>
</evidence>
<dbReference type="PANTHER" id="PTHR28259">
    <property type="entry name" value="FLUORIDE EXPORT PROTEIN 1-RELATED"/>
    <property type="match status" value="1"/>
</dbReference>
<comment type="subcellular location">
    <subcellularLocation>
        <location evidence="2">Cell membrane</location>
        <topology evidence="2">Multi-pass membrane protein</topology>
    </subcellularLocation>
</comment>
<dbReference type="GO" id="GO:0005886">
    <property type="term" value="C:plasma membrane"/>
    <property type="evidence" value="ECO:0007669"/>
    <property type="project" value="UniProtKB-SubCell"/>
</dbReference>
<keyword evidence="3" id="KW-1003">Cell membrane</keyword>
<organism evidence="11 12">
    <name type="scientific">Ophiocordyceps australis</name>
    <dbReference type="NCBI Taxonomy" id="1399860"/>
    <lineage>
        <taxon>Eukaryota</taxon>
        <taxon>Fungi</taxon>
        <taxon>Dikarya</taxon>
        <taxon>Ascomycota</taxon>
        <taxon>Pezizomycotina</taxon>
        <taxon>Sordariomycetes</taxon>
        <taxon>Hypocreomycetidae</taxon>
        <taxon>Hypocreales</taxon>
        <taxon>Ophiocordycipitaceae</taxon>
        <taxon>Ophiocordyceps</taxon>
    </lineage>
</organism>
<comment type="function">
    <text evidence="1">Fluoride channel required for the rapid expulsion of cytoplasmic fluoride.</text>
</comment>
<evidence type="ECO:0000256" key="7">
    <source>
        <dbReference type="ARBA" id="ARBA00035120"/>
    </source>
</evidence>
<evidence type="ECO:0000256" key="4">
    <source>
        <dbReference type="ARBA" id="ARBA00022692"/>
    </source>
</evidence>
<protein>
    <submittedName>
        <fullName evidence="11">Uncharacterized protein</fullName>
    </submittedName>
</protein>
<dbReference type="InterPro" id="IPR003691">
    <property type="entry name" value="FluC"/>
</dbReference>
<feature type="compositionally biased region" description="Polar residues" evidence="9">
    <location>
        <begin position="15"/>
        <end position="28"/>
    </location>
</feature>
<keyword evidence="6 10" id="KW-0472">Membrane</keyword>
<dbReference type="GO" id="GO:1903425">
    <property type="term" value="F:fluoride transmembrane transporter activity"/>
    <property type="evidence" value="ECO:0007669"/>
    <property type="project" value="TreeGrafter"/>
</dbReference>
<evidence type="ECO:0000256" key="1">
    <source>
        <dbReference type="ARBA" id="ARBA00002598"/>
    </source>
</evidence>
<name>A0A2C5Y4T5_9HYPO</name>
<dbReference type="AlphaFoldDB" id="A0A2C5Y4T5"/>
<feature type="transmembrane region" description="Helical" evidence="10">
    <location>
        <begin position="306"/>
        <end position="325"/>
    </location>
</feature>
<keyword evidence="4 10" id="KW-0812">Transmembrane</keyword>
<evidence type="ECO:0000256" key="9">
    <source>
        <dbReference type="SAM" id="MobiDB-lite"/>
    </source>
</evidence>
<feature type="transmembrane region" description="Helical" evidence="10">
    <location>
        <begin position="127"/>
        <end position="146"/>
    </location>
</feature>
<comment type="catalytic activity">
    <reaction evidence="8">
        <text>fluoride(in) = fluoride(out)</text>
        <dbReference type="Rhea" id="RHEA:76159"/>
        <dbReference type="ChEBI" id="CHEBI:17051"/>
    </reaction>
    <physiologicalReaction direction="left-to-right" evidence="8">
        <dbReference type="Rhea" id="RHEA:76160"/>
    </physiologicalReaction>
</comment>
<accession>A0A2C5Y4T5</accession>
<dbReference type="Proteomes" id="UP000224854">
    <property type="component" value="Unassembled WGS sequence"/>
</dbReference>
<evidence type="ECO:0000256" key="10">
    <source>
        <dbReference type="SAM" id="Phobius"/>
    </source>
</evidence>
<dbReference type="PANTHER" id="PTHR28259:SF1">
    <property type="entry name" value="FLUORIDE EXPORT PROTEIN 1-RELATED"/>
    <property type="match status" value="1"/>
</dbReference>
<reference evidence="11 12" key="1">
    <citation type="submission" date="2017-06" db="EMBL/GenBank/DDBJ databases">
        <title>Ant-infecting Ophiocordyceps genomes reveal a high diversity of potential behavioral manipulation genes and a possible major role for enterotoxins.</title>
        <authorList>
            <person name="De Bekker C."/>
            <person name="Evans H.C."/>
            <person name="Brachmann A."/>
            <person name="Hughes D.P."/>
        </authorList>
    </citation>
    <scope>NUCLEOTIDE SEQUENCE [LARGE SCALE GENOMIC DNA]</scope>
    <source>
        <strain evidence="11 12">1348a</strain>
    </source>
</reference>
<evidence type="ECO:0000256" key="2">
    <source>
        <dbReference type="ARBA" id="ARBA00004651"/>
    </source>
</evidence>
<dbReference type="Pfam" id="PF02537">
    <property type="entry name" value="CRCB"/>
    <property type="match status" value="2"/>
</dbReference>
<evidence type="ECO:0000256" key="8">
    <source>
        <dbReference type="ARBA" id="ARBA00035585"/>
    </source>
</evidence>
<keyword evidence="5 10" id="KW-1133">Transmembrane helix</keyword>
<evidence type="ECO:0000256" key="6">
    <source>
        <dbReference type="ARBA" id="ARBA00023136"/>
    </source>
</evidence>
<feature type="transmembrane region" description="Helical" evidence="10">
    <location>
        <begin position="184"/>
        <end position="212"/>
    </location>
</feature>
<feature type="transmembrane region" description="Helical" evidence="10">
    <location>
        <begin position="282"/>
        <end position="300"/>
    </location>
</feature>
<feature type="region of interest" description="Disordered" evidence="9">
    <location>
        <begin position="1"/>
        <end position="29"/>
    </location>
</feature>
<comment type="similarity">
    <text evidence="7">Belongs to the fluoride channel Fluc/FEX (TC 1.A.43) family.</text>
</comment>
<evidence type="ECO:0000313" key="11">
    <source>
        <dbReference type="EMBL" id="PHH64505.1"/>
    </source>
</evidence>
<gene>
    <name evidence="11" type="ORF">CDD82_1756</name>
</gene>
<feature type="transmembrane region" description="Helical" evidence="10">
    <location>
        <begin position="96"/>
        <end position="115"/>
    </location>
</feature>
<feature type="transmembrane region" description="Helical" evidence="10">
    <location>
        <begin position="402"/>
        <end position="422"/>
    </location>
</feature>
<feature type="transmembrane region" description="Helical" evidence="10">
    <location>
        <begin position="232"/>
        <end position="261"/>
    </location>
</feature>